<keyword evidence="2" id="KW-1185">Reference proteome</keyword>
<evidence type="ECO:0008006" key="3">
    <source>
        <dbReference type="Google" id="ProtNLM"/>
    </source>
</evidence>
<reference evidence="2" key="1">
    <citation type="journal article" date="2019" name="Int. J. Syst. Evol. Microbiol.">
        <title>The Global Catalogue of Microorganisms (GCM) 10K type strain sequencing project: providing services to taxonomists for standard genome sequencing and annotation.</title>
        <authorList>
            <consortium name="The Broad Institute Genomics Platform"/>
            <consortium name="The Broad Institute Genome Sequencing Center for Infectious Disease"/>
            <person name="Wu L."/>
            <person name="Ma J."/>
        </authorList>
    </citation>
    <scope>NUCLEOTIDE SEQUENCE [LARGE SCALE GENOMIC DNA]</scope>
    <source>
        <strain evidence="2">CCUG 59189</strain>
    </source>
</reference>
<dbReference type="RefSeq" id="WP_379321605.1">
    <property type="nucleotide sequence ID" value="NZ_JBHTLM010000026.1"/>
</dbReference>
<dbReference type="EMBL" id="JBHTLM010000026">
    <property type="protein sequence ID" value="MFD1179177.1"/>
    <property type="molecule type" value="Genomic_DNA"/>
</dbReference>
<dbReference type="Proteomes" id="UP001597262">
    <property type="component" value="Unassembled WGS sequence"/>
</dbReference>
<proteinExistence type="predicted"/>
<name>A0ABW3S3X3_9BACL</name>
<gene>
    <name evidence="1" type="ORF">ACFQ3W_23190</name>
</gene>
<protein>
    <recommendedName>
        <fullName evidence="3">BclA C-terminal domain-containing protein</fullName>
    </recommendedName>
</protein>
<organism evidence="1 2">
    <name type="scientific">Paenibacillus puldeungensis</name>
    <dbReference type="NCBI Taxonomy" id="696536"/>
    <lineage>
        <taxon>Bacteria</taxon>
        <taxon>Bacillati</taxon>
        <taxon>Bacillota</taxon>
        <taxon>Bacilli</taxon>
        <taxon>Bacillales</taxon>
        <taxon>Paenibacillaceae</taxon>
        <taxon>Paenibacillus</taxon>
    </lineage>
</organism>
<sequence length="92" mass="9413">MPVTLNFPYTLGAGVGQGFYVAADPPGTSGIVTVSTTTGTIELRITRYNATTFTTTVPAGTTFAVSIGNIQTIGIFAVTAATGTLSFITNVF</sequence>
<evidence type="ECO:0000313" key="2">
    <source>
        <dbReference type="Proteomes" id="UP001597262"/>
    </source>
</evidence>
<accession>A0ABW3S3X3</accession>
<comment type="caution">
    <text evidence="1">The sequence shown here is derived from an EMBL/GenBank/DDBJ whole genome shotgun (WGS) entry which is preliminary data.</text>
</comment>
<evidence type="ECO:0000313" key="1">
    <source>
        <dbReference type="EMBL" id="MFD1179177.1"/>
    </source>
</evidence>